<feature type="compositionally biased region" description="Low complexity" evidence="6">
    <location>
        <begin position="407"/>
        <end position="425"/>
    </location>
</feature>
<evidence type="ECO:0000256" key="6">
    <source>
        <dbReference type="SAM" id="MobiDB-lite"/>
    </source>
</evidence>
<feature type="region of interest" description="Disordered" evidence="6">
    <location>
        <begin position="382"/>
        <end position="493"/>
    </location>
</feature>
<dbReference type="PANTHER" id="PTHR46318">
    <property type="entry name" value="UPSTREAM BINDING TRANSCRIPTION FACTOR"/>
    <property type="match status" value="1"/>
</dbReference>
<evidence type="ECO:0000256" key="4">
    <source>
        <dbReference type="PROSITE-ProRule" id="PRU00267"/>
    </source>
</evidence>
<name>A0A182NGN5_9DIPT</name>
<feature type="region of interest" description="Disordered" evidence="6">
    <location>
        <begin position="567"/>
        <end position="645"/>
    </location>
</feature>
<dbReference type="Pfam" id="PF00505">
    <property type="entry name" value="HMG_box"/>
    <property type="match status" value="1"/>
</dbReference>
<dbReference type="AlphaFoldDB" id="A0A182NGN5"/>
<keyword evidence="5" id="KW-0175">Coiled coil</keyword>
<evidence type="ECO:0000256" key="1">
    <source>
        <dbReference type="ARBA" id="ARBA00004123"/>
    </source>
</evidence>
<keyword evidence="3 4" id="KW-0539">Nucleus</keyword>
<reference evidence="9" key="1">
    <citation type="submission" date="2013-03" db="EMBL/GenBank/DDBJ databases">
        <title>The Genome Sequence of Anopheles dirus WRAIR2.</title>
        <authorList>
            <consortium name="The Broad Institute Genomics Platform"/>
            <person name="Neafsey D.E."/>
            <person name="Walton C."/>
            <person name="Walker B."/>
            <person name="Young S.K."/>
            <person name="Zeng Q."/>
            <person name="Gargeya S."/>
            <person name="Fitzgerald M."/>
            <person name="Haas B."/>
            <person name="Abouelleil A."/>
            <person name="Allen A.W."/>
            <person name="Alvarado L."/>
            <person name="Arachchi H.M."/>
            <person name="Berlin A.M."/>
            <person name="Chapman S.B."/>
            <person name="Gainer-Dewar J."/>
            <person name="Goldberg J."/>
            <person name="Griggs A."/>
            <person name="Gujja S."/>
            <person name="Hansen M."/>
            <person name="Howarth C."/>
            <person name="Imamovic A."/>
            <person name="Ireland A."/>
            <person name="Larimer J."/>
            <person name="McCowan C."/>
            <person name="Murphy C."/>
            <person name="Pearson M."/>
            <person name="Poon T.W."/>
            <person name="Priest M."/>
            <person name="Roberts A."/>
            <person name="Saif S."/>
            <person name="Shea T."/>
            <person name="Sisk P."/>
            <person name="Sykes S."/>
            <person name="Wortman J."/>
            <person name="Nusbaum C."/>
            <person name="Birren B."/>
        </authorList>
    </citation>
    <scope>NUCLEOTIDE SEQUENCE [LARGE SCALE GENOMIC DNA]</scope>
    <source>
        <strain evidence="9">WRAIR2</strain>
    </source>
</reference>
<feature type="compositionally biased region" description="Acidic residues" evidence="6">
    <location>
        <begin position="609"/>
        <end position="619"/>
    </location>
</feature>
<evidence type="ECO:0000256" key="2">
    <source>
        <dbReference type="ARBA" id="ARBA00023125"/>
    </source>
</evidence>
<dbReference type="Proteomes" id="UP000075884">
    <property type="component" value="Unassembled WGS sequence"/>
</dbReference>
<dbReference type="EnsemblMetazoa" id="ADIR006808-RA">
    <property type="protein sequence ID" value="ADIR006808-PA"/>
    <property type="gene ID" value="ADIR006808"/>
</dbReference>
<feature type="domain" description="HMG box" evidence="7">
    <location>
        <begin position="94"/>
        <end position="161"/>
    </location>
</feature>
<dbReference type="InterPro" id="IPR009071">
    <property type="entry name" value="HMG_box_dom"/>
</dbReference>
<dbReference type="InterPro" id="IPR036910">
    <property type="entry name" value="HMG_box_dom_sf"/>
</dbReference>
<protein>
    <recommendedName>
        <fullName evidence="7">HMG box domain-containing protein</fullName>
    </recommendedName>
</protein>
<dbReference type="STRING" id="7168.A0A182NGN5"/>
<dbReference type="SMART" id="SM00398">
    <property type="entry name" value="HMG"/>
    <property type="match status" value="1"/>
</dbReference>
<evidence type="ECO:0000259" key="7">
    <source>
        <dbReference type="PROSITE" id="PS50118"/>
    </source>
</evidence>
<evidence type="ECO:0000313" key="9">
    <source>
        <dbReference type="Proteomes" id="UP000075884"/>
    </source>
</evidence>
<reference evidence="8" key="2">
    <citation type="submission" date="2020-05" db="UniProtKB">
        <authorList>
            <consortium name="EnsemblMetazoa"/>
        </authorList>
    </citation>
    <scope>IDENTIFICATION</scope>
    <source>
        <strain evidence="8">WRAIR2</strain>
    </source>
</reference>
<organism evidence="8 9">
    <name type="scientific">Anopheles dirus</name>
    <dbReference type="NCBI Taxonomy" id="7168"/>
    <lineage>
        <taxon>Eukaryota</taxon>
        <taxon>Metazoa</taxon>
        <taxon>Ecdysozoa</taxon>
        <taxon>Arthropoda</taxon>
        <taxon>Hexapoda</taxon>
        <taxon>Insecta</taxon>
        <taxon>Pterygota</taxon>
        <taxon>Neoptera</taxon>
        <taxon>Endopterygota</taxon>
        <taxon>Diptera</taxon>
        <taxon>Nematocera</taxon>
        <taxon>Culicoidea</taxon>
        <taxon>Culicidae</taxon>
        <taxon>Anophelinae</taxon>
        <taxon>Anopheles</taxon>
    </lineage>
</organism>
<comment type="subcellular location">
    <subcellularLocation>
        <location evidence="1">Nucleus</location>
    </subcellularLocation>
</comment>
<feature type="coiled-coil region" evidence="5">
    <location>
        <begin position="132"/>
        <end position="163"/>
    </location>
</feature>
<feature type="compositionally biased region" description="Basic and acidic residues" evidence="6">
    <location>
        <begin position="620"/>
        <end position="630"/>
    </location>
</feature>
<dbReference type="GO" id="GO:0005634">
    <property type="term" value="C:nucleus"/>
    <property type="evidence" value="ECO:0007669"/>
    <property type="project" value="UniProtKB-SubCell"/>
</dbReference>
<dbReference type="VEuPathDB" id="VectorBase:ADIR006808"/>
<keyword evidence="9" id="KW-1185">Reference proteome</keyword>
<accession>A0A182NGN5</accession>
<sequence length="645" mass="73622">GELLDAAGAGWTPDDYDQLTAKLRTIAPTKDSKPCRTRLLTIDWEQVAFGSHSAKEVELITNDLLKRVRKFRTLAEMVEDIPSLGVKMVKAGQPKKPCSAYNFFVKDKYAFMKNKYQGTDVNLLKKMSEAFSALTEKKKQKYEQMAEEAKETYKAELEKYYQANPHIQVKKDNDQSARKRVKTPQSKTLTPFKMFMKERRSKGGNESLAELRAMWEGLEKKQRYVYIQQCFQQQDSDTPLKLTKLEQSMVAYASGRPEPVSHNVCDFYLKKYAIPPKSVQMSVWRKEKMSEYKSLPKVRRLELELEHRRAKLEFVQKYQEYITNLPDESIRRTEIEMLQSFIASKMDREEKRQYNQDMFNSLVDCPSPTIYGKVPIAESTTLDITSQPGKPKKRKATNTVPTLESPTVADAATTATSATVNGSKMKSSRKSPPPTPIAESQSKRKPSSSPAVSSPKKQKTHTDIESDTNSENVDKKPVISNAKTRMPEPVRPPKLLEKYYEKYHYLGKPGKSKESFEKLSALRKKAIKVEMNEAKKKYFRDVQRFFKQLPKENLEFYLKKLQLAEDEFNEDSDVTDEEADDNPRSSTLAKGDVSTKKEPDSSSSSSSSSEEDSDNDEDEGAKKAQNDKPTNDNSSSFDDSSSDEE</sequence>
<feature type="DNA-binding region" description="HMG box" evidence="4">
    <location>
        <begin position="94"/>
        <end position="161"/>
    </location>
</feature>
<evidence type="ECO:0000313" key="8">
    <source>
        <dbReference type="EnsemblMetazoa" id="ADIR006808-PA"/>
    </source>
</evidence>
<dbReference type="InterPro" id="IPR051762">
    <property type="entry name" value="UBF1"/>
</dbReference>
<dbReference type="PANTHER" id="PTHR46318:SF3">
    <property type="entry name" value="UPSTREAM BINDING TRANSCRIPTION FACTOR"/>
    <property type="match status" value="1"/>
</dbReference>
<evidence type="ECO:0000256" key="3">
    <source>
        <dbReference type="ARBA" id="ARBA00023242"/>
    </source>
</evidence>
<keyword evidence="2 4" id="KW-0238">DNA-binding</keyword>
<dbReference type="GO" id="GO:0003677">
    <property type="term" value="F:DNA binding"/>
    <property type="evidence" value="ECO:0007669"/>
    <property type="project" value="UniProtKB-UniRule"/>
</dbReference>
<proteinExistence type="predicted"/>
<feature type="compositionally biased region" description="Acidic residues" evidence="6">
    <location>
        <begin position="567"/>
        <end position="580"/>
    </location>
</feature>
<dbReference type="PROSITE" id="PS50118">
    <property type="entry name" value="HMG_BOX_2"/>
    <property type="match status" value="1"/>
</dbReference>
<evidence type="ECO:0000256" key="5">
    <source>
        <dbReference type="SAM" id="Coils"/>
    </source>
</evidence>
<dbReference type="Gene3D" id="1.10.30.10">
    <property type="entry name" value="High mobility group box domain"/>
    <property type="match status" value="1"/>
</dbReference>
<dbReference type="SUPFAM" id="SSF47095">
    <property type="entry name" value="HMG-box"/>
    <property type="match status" value="1"/>
</dbReference>